<dbReference type="PANTHER" id="PTHR23257:SF963">
    <property type="entry name" value="AT08303P"/>
    <property type="match status" value="1"/>
</dbReference>
<dbReference type="PROSITE" id="PS50011">
    <property type="entry name" value="PROTEIN_KINASE_DOM"/>
    <property type="match status" value="1"/>
</dbReference>
<accession>C1E6A4</accession>
<dbReference type="SMART" id="SM00220">
    <property type="entry name" value="S_TKc"/>
    <property type="match status" value="1"/>
</dbReference>
<dbReference type="GeneID" id="8243805"/>
<dbReference type="GO" id="GO:0005524">
    <property type="term" value="F:ATP binding"/>
    <property type="evidence" value="ECO:0007669"/>
    <property type="project" value="InterPro"/>
</dbReference>
<name>C1E6A4_MICCC</name>
<dbReference type="EMBL" id="CP001326">
    <property type="protein sequence ID" value="ACO63392.1"/>
    <property type="molecule type" value="Genomic_DNA"/>
</dbReference>
<dbReference type="GO" id="GO:0005737">
    <property type="term" value="C:cytoplasm"/>
    <property type="evidence" value="ECO:0007669"/>
    <property type="project" value="TreeGrafter"/>
</dbReference>
<dbReference type="OrthoDB" id="4062651at2759"/>
<organism evidence="3 4">
    <name type="scientific">Micromonas commoda (strain RCC299 / NOUM17 / CCMP2709)</name>
    <name type="common">Picoplanktonic green alga</name>
    <dbReference type="NCBI Taxonomy" id="296587"/>
    <lineage>
        <taxon>Eukaryota</taxon>
        <taxon>Viridiplantae</taxon>
        <taxon>Chlorophyta</taxon>
        <taxon>Mamiellophyceae</taxon>
        <taxon>Mamiellales</taxon>
        <taxon>Mamiellaceae</taxon>
        <taxon>Micromonas</taxon>
    </lineage>
</organism>
<feature type="domain" description="Protein kinase" evidence="2">
    <location>
        <begin position="70"/>
        <end position="357"/>
    </location>
</feature>
<dbReference type="Proteomes" id="UP000002009">
    <property type="component" value="Chromosome 5"/>
</dbReference>
<feature type="compositionally biased region" description="Low complexity" evidence="1">
    <location>
        <begin position="257"/>
        <end position="267"/>
    </location>
</feature>
<dbReference type="SUPFAM" id="SSF56112">
    <property type="entry name" value="Protein kinase-like (PK-like)"/>
    <property type="match status" value="1"/>
</dbReference>
<protein>
    <recommendedName>
        <fullName evidence="2">Protein kinase domain-containing protein</fullName>
    </recommendedName>
</protein>
<dbReference type="RefSeq" id="XP_002502134.1">
    <property type="nucleotide sequence ID" value="XM_002502088.1"/>
</dbReference>
<gene>
    <name evidence="3" type="ORF">MICPUN_100528</name>
</gene>
<dbReference type="InterPro" id="IPR011009">
    <property type="entry name" value="Kinase-like_dom_sf"/>
</dbReference>
<evidence type="ECO:0000259" key="2">
    <source>
        <dbReference type="PROSITE" id="PS50011"/>
    </source>
</evidence>
<dbReference type="Pfam" id="PF00069">
    <property type="entry name" value="Pkinase"/>
    <property type="match status" value="1"/>
</dbReference>
<evidence type="ECO:0000256" key="1">
    <source>
        <dbReference type="SAM" id="MobiDB-lite"/>
    </source>
</evidence>
<feature type="region of interest" description="Disordered" evidence="1">
    <location>
        <begin position="246"/>
        <end position="268"/>
    </location>
</feature>
<dbReference type="STRING" id="296587.C1E6A4"/>
<dbReference type="InterPro" id="IPR000719">
    <property type="entry name" value="Prot_kinase_dom"/>
</dbReference>
<evidence type="ECO:0000313" key="3">
    <source>
        <dbReference type="EMBL" id="ACO63392.1"/>
    </source>
</evidence>
<sequence>MVELDSELAARIEAAWRARSSQPNGAECPHTDEGWDRNFRGRDGDVLATRGYYPRVSGETAATLASAGIQLEAGVLGYGKRCTTKPARLLRDGSSVAVKIYHDVHRPVADHPHEEGAPSREIEARHEEIAEYAREMNIQAGRDMHHPNLLRILAWSARPRDWLCCERFDCTLWQHVRSTQPWRTRASQFFRILAPITCAVKFLHSKGNVHKDINSHHVLIRLGADGDYAAAVLSGHKMCKAVSSERQGASGMGGNMTRSSTQSSSRRGNISWMDPACLDKPYTQSCDVYSLAVILGELLTGEEPYNGEPVGAVVLKKMSGILPFHLTSETRTAWPKTCELYDHVTHRRSDGTPNGTR</sequence>
<keyword evidence="4" id="KW-1185">Reference proteome</keyword>
<dbReference type="PANTHER" id="PTHR23257">
    <property type="entry name" value="SERINE-THREONINE PROTEIN KINASE"/>
    <property type="match status" value="1"/>
</dbReference>
<dbReference type="GO" id="GO:0007165">
    <property type="term" value="P:signal transduction"/>
    <property type="evidence" value="ECO:0007669"/>
    <property type="project" value="TreeGrafter"/>
</dbReference>
<dbReference type="InParanoid" id="C1E6A4"/>
<dbReference type="InterPro" id="IPR050167">
    <property type="entry name" value="Ser_Thr_protein_kinase"/>
</dbReference>
<proteinExistence type="predicted"/>
<evidence type="ECO:0000313" key="4">
    <source>
        <dbReference type="Proteomes" id="UP000002009"/>
    </source>
</evidence>
<dbReference type="GO" id="GO:0004672">
    <property type="term" value="F:protein kinase activity"/>
    <property type="evidence" value="ECO:0007669"/>
    <property type="project" value="InterPro"/>
</dbReference>
<dbReference type="Gene3D" id="1.10.510.10">
    <property type="entry name" value="Transferase(Phosphotransferase) domain 1"/>
    <property type="match status" value="1"/>
</dbReference>
<dbReference type="KEGG" id="mis:MICPUN_100528"/>
<dbReference type="eggNOG" id="KOG0192">
    <property type="taxonomic scope" value="Eukaryota"/>
</dbReference>
<reference evidence="3 4" key="1">
    <citation type="journal article" date="2009" name="Science">
        <title>Green evolution and dynamic adaptations revealed by genomes of the marine picoeukaryotes Micromonas.</title>
        <authorList>
            <person name="Worden A.Z."/>
            <person name="Lee J.H."/>
            <person name="Mock T."/>
            <person name="Rouze P."/>
            <person name="Simmons M.P."/>
            <person name="Aerts A.L."/>
            <person name="Allen A.E."/>
            <person name="Cuvelier M.L."/>
            <person name="Derelle E."/>
            <person name="Everett M.V."/>
            <person name="Foulon E."/>
            <person name="Grimwood J."/>
            <person name="Gundlach H."/>
            <person name="Henrissat B."/>
            <person name="Napoli C."/>
            <person name="McDonald S.M."/>
            <person name="Parker M.S."/>
            <person name="Rombauts S."/>
            <person name="Salamov A."/>
            <person name="Von Dassow P."/>
            <person name="Badger J.H."/>
            <person name="Coutinho P.M."/>
            <person name="Demir E."/>
            <person name="Dubchak I."/>
            <person name="Gentemann C."/>
            <person name="Eikrem W."/>
            <person name="Gready J.E."/>
            <person name="John U."/>
            <person name="Lanier W."/>
            <person name="Lindquist E.A."/>
            <person name="Lucas S."/>
            <person name="Mayer K.F."/>
            <person name="Moreau H."/>
            <person name="Not F."/>
            <person name="Otillar R."/>
            <person name="Panaud O."/>
            <person name="Pangilinan J."/>
            <person name="Paulsen I."/>
            <person name="Piegu B."/>
            <person name="Poliakov A."/>
            <person name="Robbens S."/>
            <person name="Schmutz J."/>
            <person name="Toulza E."/>
            <person name="Wyss T."/>
            <person name="Zelensky A."/>
            <person name="Zhou K."/>
            <person name="Armbrust E.V."/>
            <person name="Bhattacharya D."/>
            <person name="Goodenough U.W."/>
            <person name="Van de Peer Y."/>
            <person name="Grigoriev I.V."/>
        </authorList>
    </citation>
    <scope>NUCLEOTIDE SEQUENCE [LARGE SCALE GENOMIC DNA]</scope>
    <source>
        <strain evidence="4">RCC299 / NOUM17</strain>
    </source>
</reference>
<dbReference type="AlphaFoldDB" id="C1E6A4"/>